<dbReference type="GO" id="GO:0006508">
    <property type="term" value="P:proteolysis"/>
    <property type="evidence" value="ECO:0007669"/>
    <property type="project" value="UniProtKB-KW"/>
</dbReference>
<organism evidence="1 2">
    <name type="scientific">Candidatus Fusicatenibacter merdavium</name>
    <dbReference type="NCBI Taxonomy" id="2838600"/>
    <lineage>
        <taxon>Bacteria</taxon>
        <taxon>Bacillati</taxon>
        <taxon>Bacillota</taxon>
        <taxon>Clostridia</taxon>
        <taxon>Lachnospirales</taxon>
        <taxon>Lachnospiraceae</taxon>
        <taxon>Fusicatenibacter</taxon>
    </lineage>
</organism>
<dbReference type="AlphaFoldDB" id="A0A9D2BJ01"/>
<dbReference type="NCBIfam" id="TIGR02841">
    <property type="entry name" value="spore_YyaC"/>
    <property type="match status" value="1"/>
</dbReference>
<name>A0A9D2BJ01_9FIRM</name>
<reference evidence="1" key="2">
    <citation type="submission" date="2021-04" db="EMBL/GenBank/DDBJ databases">
        <authorList>
            <person name="Gilroy R."/>
        </authorList>
    </citation>
    <scope>NUCLEOTIDE SEQUENCE</scope>
    <source>
        <strain evidence="1">CHK183-1962</strain>
    </source>
</reference>
<dbReference type="InterPro" id="IPR023430">
    <property type="entry name" value="Pept_HybD-like_dom_sf"/>
</dbReference>
<accession>A0A9D2BJ01</accession>
<evidence type="ECO:0000313" key="2">
    <source>
        <dbReference type="Proteomes" id="UP000886890"/>
    </source>
</evidence>
<reference evidence="1" key="1">
    <citation type="journal article" date="2021" name="PeerJ">
        <title>Extensive microbial diversity within the chicken gut microbiome revealed by metagenomics and culture.</title>
        <authorList>
            <person name="Gilroy R."/>
            <person name="Ravi A."/>
            <person name="Getino M."/>
            <person name="Pursley I."/>
            <person name="Horton D.L."/>
            <person name="Alikhan N.F."/>
            <person name="Baker D."/>
            <person name="Gharbi K."/>
            <person name="Hall N."/>
            <person name="Watson M."/>
            <person name="Adriaenssens E.M."/>
            <person name="Foster-Nyarko E."/>
            <person name="Jarju S."/>
            <person name="Secka A."/>
            <person name="Antonio M."/>
            <person name="Oren A."/>
            <person name="Chaudhuri R.R."/>
            <person name="La Ragione R."/>
            <person name="Hildebrand F."/>
            <person name="Pallen M.J."/>
        </authorList>
    </citation>
    <scope>NUCLEOTIDE SEQUENCE</scope>
    <source>
        <strain evidence="1">CHK183-1962</strain>
    </source>
</reference>
<keyword evidence="1" id="KW-0645">Protease</keyword>
<keyword evidence="1" id="KW-0378">Hydrolase</keyword>
<dbReference type="InterPro" id="IPR009665">
    <property type="entry name" value="YyaC"/>
</dbReference>
<proteinExistence type="predicted"/>
<sequence>MFGKRTPEIFYINERSQTASEELAQVLKYCILQAGREFCEVVFLCIGSDRITGDSLGPLIGHRLSAYRALGFYVYGTLDDPVHALNLTDRLRMIRHRHPNGLIVAIDASLGSRRHQGYITVGCGPIRPGAGAGKNLPEVGDVFITGIVNVSGSFEQLLLQTTRLSMVFHMAEAITQGILIGFQTLEAAALAAVPAVAGAAAVSEQELL</sequence>
<dbReference type="Pfam" id="PF06866">
    <property type="entry name" value="DUF1256"/>
    <property type="match status" value="1"/>
</dbReference>
<dbReference type="GO" id="GO:0008233">
    <property type="term" value="F:peptidase activity"/>
    <property type="evidence" value="ECO:0007669"/>
    <property type="project" value="UniProtKB-KW"/>
</dbReference>
<dbReference type="EMBL" id="DXEK01000165">
    <property type="protein sequence ID" value="HIX77921.1"/>
    <property type="molecule type" value="Genomic_DNA"/>
</dbReference>
<dbReference type="SUPFAM" id="SSF53163">
    <property type="entry name" value="HybD-like"/>
    <property type="match status" value="1"/>
</dbReference>
<dbReference type="Proteomes" id="UP000886890">
    <property type="component" value="Unassembled WGS sequence"/>
</dbReference>
<evidence type="ECO:0000313" key="1">
    <source>
        <dbReference type="EMBL" id="HIX77921.1"/>
    </source>
</evidence>
<comment type="caution">
    <text evidence="1">The sequence shown here is derived from an EMBL/GenBank/DDBJ whole genome shotgun (WGS) entry which is preliminary data.</text>
</comment>
<gene>
    <name evidence="1" type="primary">yyaC</name>
    <name evidence="1" type="ORF">H9734_10055</name>
</gene>
<protein>
    <submittedName>
        <fullName evidence="1">Spore protease YyaC</fullName>
    </submittedName>
</protein>